<sequence>MPTDKTRKDKVIILDWGIFMFRSIYSWRNNKQLPPEYTCLNMMTSCLKKIGIEPMDKIIVACDYGRSWRKDVDKEYKANRKEIREKQTDIDWDDMFDKFNKLADKIQFGTDWHVVKEWRFEADDFMAVACRYFKNKEVVLVTFDQDVEQLAVYENVKIFSPLKKYKGKNGGYKYVKDPYKVLASKIEKEVSDNLNNPIVTKEDYEKREQIVS</sequence>
<dbReference type="Pfam" id="PF02739">
    <property type="entry name" value="5_3_exonuc_N"/>
    <property type="match status" value="1"/>
</dbReference>
<dbReference type="GO" id="GO:0016788">
    <property type="term" value="F:hydrolase activity, acting on ester bonds"/>
    <property type="evidence" value="ECO:0007669"/>
    <property type="project" value="UniProtKB-ARBA"/>
</dbReference>
<feature type="non-terminal residue" evidence="2">
    <location>
        <position position="212"/>
    </location>
</feature>
<organism evidence="2">
    <name type="scientific">marine sediment metagenome</name>
    <dbReference type="NCBI Taxonomy" id="412755"/>
    <lineage>
        <taxon>unclassified sequences</taxon>
        <taxon>metagenomes</taxon>
        <taxon>ecological metagenomes</taxon>
    </lineage>
</organism>
<feature type="domain" description="5'-3' exonuclease alpha-helical arch N-terminal" evidence="1">
    <location>
        <begin position="10"/>
        <end position="163"/>
    </location>
</feature>
<reference evidence="2" key="1">
    <citation type="journal article" date="2014" name="Front. Microbiol.">
        <title>High frequency of phylogenetically diverse reductive dehalogenase-homologous genes in deep subseafloor sedimentary metagenomes.</title>
        <authorList>
            <person name="Kawai M."/>
            <person name="Futagami T."/>
            <person name="Toyoda A."/>
            <person name="Takaki Y."/>
            <person name="Nishi S."/>
            <person name="Hori S."/>
            <person name="Arai W."/>
            <person name="Tsubouchi T."/>
            <person name="Morono Y."/>
            <person name="Uchiyama I."/>
            <person name="Ito T."/>
            <person name="Fujiyama A."/>
            <person name="Inagaki F."/>
            <person name="Takami H."/>
        </authorList>
    </citation>
    <scope>NUCLEOTIDE SEQUENCE</scope>
    <source>
        <strain evidence="2">Expedition CK06-06</strain>
    </source>
</reference>
<comment type="caution">
    <text evidence="2">The sequence shown here is derived from an EMBL/GenBank/DDBJ whole genome shotgun (WGS) entry which is preliminary data.</text>
</comment>
<dbReference type="InterPro" id="IPR020046">
    <property type="entry name" value="5-3_exonucl_a-hlix_arch_N"/>
</dbReference>
<proteinExistence type="predicted"/>
<dbReference type="Gene3D" id="3.40.50.1010">
    <property type="entry name" value="5'-nuclease"/>
    <property type="match status" value="1"/>
</dbReference>
<name>X0TS81_9ZZZZ</name>
<gene>
    <name evidence="2" type="ORF">S01H1_08771</name>
</gene>
<dbReference type="EMBL" id="BARS01004486">
    <property type="protein sequence ID" value="GAF78975.1"/>
    <property type="molecule type" value="Genomic_DNA"/>
</dbReference>
<dbReference type="InterPro" id="IPR029060">
    <property type="entry name" value="PIN-like_dom_sf"/>
</dbReference>
<dbReference type="AlphaFoldDB" id="X0TS81"/>
<dbReference type="GO" id="GO:0003677">
    <property type="term" value="F:DNA binding"/>
    <property type="evidence" value="ECO:0007669"/>
    <property type="project" value="InterPro"/>
</dbReference>
<protein>
    <recommendedName>
        <fullName evidence="1">5'-3' exonuclease alpha-helical arch N-terminal domain-containing protein</fullName>
    </recommendedName>
</protein>
<dbReference type="SUPFAM" id="SSF88723">
    <property type="entry name" value="PIN domain-like"/>
    <property type="match status" value="1"/>
</dbReference>
<dbReference type="GO" id="GO:0004518">
    <property type="term" value="F:nuclease activity"/>
    <property type="evidence" value="ECO:0007669"/>
    <property type="project" value="UniProtKB-ARBA"/>
</dbReference>
<evidence type="ECO:0000313" key="2">
    <source>
        <dbReference type="EMBL" id="GAF78975.1"/>
    </source>
</evidence>
<accession>X0TS81</accession>
<evidence type="ECO:0000259" key="1">
    <source>
        <dbReference type="Pfam" id="PF02739"/>
    </source>
</evidence>